<evidence type="ECO:0000313" key="3">
    <source>
        <dbReference type="Proteomes" id="UP000653411"/>
    </source>
</evidence>
<dbReference type="InterPro" id="IPR009078">
    <property type="entry name" value="Ferritin-like_SF"/>
</dbReference>
<dbReference type="InterPro" id="IPR012348">
    <property type="entry name" value="RNR-like"/>
</dbReference>
<reference evidence="2" key="2">
    <citation type="submission" date="2020-09" db="EMBL/GenBank/DDBJ databases">
        <authorList>
            <person name="Sun Q."/>
            <person name="Zhou Y."/>
        </authorList>
    </citation>
    <scope>NUCLEOTIDE SEQUENCE</scope>
    <source>
        <strain evidence="2">CGMCC 4.7110</strain>
    </source>
</reference>
<dbReference type="SUPFAM" id="SSF47240">
    <property type="entry name" value="Ferritin-like"/>
    <property type="match status" value="1"/>
</dbReference>
<sequence>MLAERFGVRLRRPSPGHGGRVPERGDRVGTDGFAKWTRRFEDERERRCAQGDPDWGRGATLHPAVWAGIQRFQVGEDGDGANLVGKADQAGDADYGRAVRLFVAEEQNHARLLARLLAAGGLPTLTGHWSDTVFVRLRRLMGLRLELLVLMIAEVVALRYYRALRDGTDDALTSDVAGRILSDEERHVPFHCERLHASLAELPRATRRPVMALWRLLLLAVTLVVAADHGPALRRLGIGRRRFVREVTASSRAVVSAVLAPRPDAWASTAESPRHDSARGGAKA</sequence>
<comment type="caution">
    <text evidence="2">The sequence shown here is derived from an EMBL/GenBank/DDBJ whole genome shotgun (WGS) entry which is preliminary data.</text>
</comment>
<evidence type="ECO:0000256" key="1">
    <source>
        <dbReference type="SAM" id="MobiDB-lite"/>
    </source>
</evidence>
<reference evidence="2" key="1">
    <citation type="journal article" date="2014" name="Int. J. Syst. Evol. Microbiol.">
        <title>Complete genome sequence of Corynebacterium casei LMG S-19264T (=DSM 44701T), isolated from a smear-ripened cheese.</title>
        <authorList>
            <consortium name="US DOE Joint Genome Institute (JGI-PGF)"/>
            <person name="Walter F."/>
            <person name="Albersmeier A."/>
            <person name="Kalinowski J."/>
            <person name="Ruckert C."/>
        </authorList>
    </citation>
    <scope>NUCLEOTIDE SEQUENCE</scope>
    <source>
        <strain evidence="2">CGMCC 4.7110</strain>
    </source>
</reference>
<proteinExistence type="predicted"/>
<gene>
    <name evidence="2" type="ORF">GCM10011578_010640</name>
</gene>
<keyword evidence="3" id="KW-1185">Reference proteome</keyword>
<accession>A0A917UGT6</accession>
<name>A0A917UGT6_9ACTN</name>
<evidence type="ECO:0000313" key="2">
    <source>
        <dbReference type="EMBL" id="GGM92512.1"/>
    </source>
</evidence>
<organism evidence="2 3">
    <name type="scientific">Streptomyces fuscichromogenes</name>
    <dbReference type="NCBI Taxonomy" id="1324013"/>
    <lineage>
        <taxon>Bacteria</taxon>
        <taxon>Bacillati</taxon>
        <taxon>Actinomycetota</taxon>
        <taxon>Actinomycetes</taxon>
        <taxon>Kitasatosporales</taxon>
        <taxon>Streptomycetaceae</taxon>
        <taxon>Streptomyces</taxon>
    </lineage>
</organism>
<dbReference type="Proteomes" id="UP000653411">
    <property type="component" value="Unassembled WGS sequence"/>
</dbReference>
<dbReference type="GO" id="GO:0016491">
    <property type="term" value="F:oxidoreductase activity"/>
    <property type="evidence" value="ECO:0007669"/>
    <property type="project" value="InterPro"/>
</dbReference>
<dbReference type="AlphaFoldDB" id="A0A917UGT6"/>
<protein>
    <recommendedName>
        <fullName evidence="4">Ferritin-like domain-containing protein</fullName>
    </recommendedName>
</protein>
<evidence type="ECO:0008006" key="4">
    <source>
        <dbReference type="Google" id="ProtNLM"/>
    </source>
</evidence>
<dbReference type="EMBL" id="BMML01000002">
    <property type="protein sequence ID" value="GGM92512.1"/>
    <property type="molecule type" value="Genomic_DNA"/>
</dbReference>
<feature type="region of interest" description="Disordered" evidence="1">
    <location>
        <begin position="1"/>
        <end position="28"/>
    </location>
</feature>
<dbReference type="Gene3D" id="1.10.620.20">
    <property type="entry name" value="Ribonucleotide Reductase, subunit A"/>
    <property type="match status" value="1"/>
</dbReference>